<organism evidence="2">
    <name type="scientific">marine sediment metagenome</name>
    <dbReference type="NCBI Taxonomy" id="412755"/>
    <lineage>
        <taxon>unclassified sequences</taxon>
        <taxon>metagenomes</taxon>
        <taxon>ecological metagenomes</taxon>
    </lineage>
</organism>
<evidence type="ECO:0000313" key="2">
    <source>
        <dbReference type="EMBL" id="GAH54367.1"/>
    </source>
</evidence>
<sequence length="33" mass="3420">MRKCHLSRIVLIAVVACAAITTFSGLGFAVDGV</sequence>
<dbReference type="EMBL" id="BARU01024878">
    <property type="protein sequence ID" value="GAH54367.1"/>
    <property type="molecule type" value="Genomic_DNA"/>
</dbReference>
<name>X1GAV7_9ZZZZ</name>
<accession>X1GAV7</accession>
<evidence type="ECO:0000256" key="1">
    <source>
        <dbReference type="SAM" id="Phobius"/>
    </source>
</evidence>
<keyword evidence="1" id="KW-0812">Transmembrane</keyword>
<keyword evidence="1" id="KW-0472">Membrane</keyword>
<feature type="non-terminal residue" evidence="2">
    <location>
        <position position="33"/>
    </location>
</feature>
<protein>
    <submittedName>
        <fullName evidence="2">Uncharacterized protein</fullName>
    </submittedName>
</protein>
<gene>
    <name evidence="2" type="ORF">S03H2_40157</name>
</gene>
<proteinExistence type="predicted"/>
<comment type="caution">
    <text evidence="2">The sequence shown here is derived from an EMBL/GenBank/DDBJ whole genome shotgun (WGS) entry which is preliminary data.</text>
</comment>
<keyword evidence="1" id="KW-1133">Transmembrane helix</keyword>
<feature type="transmembrane region" description="Helical" evidence="1">
    <location>
        <begin position="9"/>
        <end position="30"/>
    </location>
</feature>
<reference evidence="2" key="1">
    <citation type="journal article" date="2014" name="Front. Microbiol.">
        <title>High frequency of phylogenetically diverse reductive dehalogenase-homologous genes in deep subseafloor sedimentary metagenomes.</title>
        <authorList>
            <person name="Kawai M."/>
            <person name="Futagami T."/>
            <person name="Toyoda A."/>
            <person name="Takaki Y."/>
            <person name="Nishi S."/>
            <person name="Hori S."/>
            <person name="Arai W."/>
            <person name="Tsubouchi T."/>
            <person name="Morono Y."/>
            <person name="Uchiyama I."/>
            <person name="Ito T."/>
            <person name="Fujiyama A."/>
            <person name="Inagaki F."/>
            <person name="Takami H."/>
        </authorList>
    </citation>
    <scope>NUCLEOTIDE SEQUENCE</scope>
    <source>
        <strain evidence="2">Expedition CK06-06</strain>
    </source>
</reference>
<dbReference type="AlphaFoldDB" id="X1GAV7"/>